<dbReference type="AlphaFoldDB" id="A0A542VUD3"/>
<evidence type="ECO:0000313" key="3">
    <source>
        <dbReference type="Proteomes" id="UP000316887"/>
    </source>
</evidence>
<name>A0A542VUD3_ZYMMB</name>
<dbReference type="EMBL" id="VFOF01000007">
    <property type="protein sequence ID" value="TQL14933.1"/>
    <property type="molecule type" value="Genomic_DNA"/>
</dbReference>
<organism evidence="2 3">
    <name type="scientific">Zymomonas mobilis</name>
    <dbReference type="NCBI Taxonomy" id="542"/>
    <lineage>
        <taxon>Bacteria</taxon>
        <taxon>Pseudomonadati</taxon>
        <taxon>Pseudomonadota</taxon>
        <taxon>Alphaproteobacteria</taxon>
        <taxon>Sphingomonadales</taxon>
        <taxon>Zymomonadaceae</taxon>
        <taxon>Zymomonas</taxon>
    </lineage>
</organism>
<protein>
    <recommendedName>
        <fullName evidence="1">DUF6538 domain-containing protein</fullName>
    </recommendedName>
</protein>
<dbReference type="InterPro" id="IPR046668">
    <property type="entry name" value="DUF6538"/>
</dbReference>
<comment type="caution">
    <text evidence="2">The sequence shown here is derived from an EMBL/GenBank/DDBJ whole genome shotgun (WGS) entry which is preliminary data.</text>
</comment>
<dbReference type="Pfam" id="PF20172">
    <property type="entry name" value="DUF6538"/>
    <property type="match status" value="1"/>
</dbReference>
<feature type="domain" description="DUF6538" evidence="1">
    <location>
        <begin position="2"/>
        <end position="38"/>
    </location>
</feature>
<evidence type="ECO:0000259" key="1">
    <source>
        <dbReference type="Pfam" id="PF20172"/>
    </source>
</evidence>
<evidence type="ECO:0000313" key="2">
    <source>
        <dbReference type="EMBL" id="TQL14933.1"/>
    </source>
</evidence>
<accession>A0A542VUD3</accession>
<gene>
    <name evidence="2" type="ORF">FBY58_1864</name>
</gene>
<dbReference type="Proteomes" id="UP000316887">
    <property type="component" value="Unassembled WGS sequence"/>
</dbReference>
<proteinExistence type="predicted"/>
<dbReference type="RefSeq" id="WP_409373551.1">
    <property type="nucleotide sequence ID" value="NZ_VFOF01000007.1"/>
</dbReference>
<sequence>MLVLVGTHYHFRRVVPVALRPLFGKTEFWISLKTENKSDTSLLIMAFYNLVTRNDLFMLHADIIRK</sequence>
<reference evidence="2 3" key="1">
    <citation type="submission" date="2019-06" db="EMBL/GenBank/DDBJ databases">
        <title>Genome sequencing of Zymomonas mobilis strains for genetic engineering and biofuel applications.</title>
        <authorList>
            <person name="Teravest M."/>
        </authorList>
    </citation>
    <scope>NUCLEOTIDE SEQUENCE [LARGE SCALE GENOMIC DNA]</scope>
    <source>
        <strain evidence="2 3">AN0101</strain>
    </source>
</reference>